<accession>A0A1B1AZG8</accession>
<protein>
    <submittedName>
        <fullName evidence="1">Uncharacterized protein</fullName>
    </submittedName>
</protein>
<evidence type="ECO:0000313" key="2">
    <source>
        <dbReference type="Proteomes" id="UP000092659"/>
    </source>
</evidence>
<dbReference type="EMBL" id="CP016279">
    <property type="protein sequence ID" value="ANP51911.1"/>
    <property type="molecule type" value="Genomic_DNA"/>
</dbReference>
<dbReference type="KEGG" id="sgs:AVL59_22140"/>
<organism evidence="1 2">
    <name type="scientific">Streptomyces griseochromogenes</name>
    <dbReference type="NCBI Taxonomy" id="68214"/>
    <lineage>
        <taxon>Bacteria</taxon>
        <taxon>Bacillati</taxon>
        <taxon>Actinomycetota</taxon>
        <taxon>Actinomycetes</taxon>
        <taxon>Kitasatosporales</taxon>
        <taxon>Streptomycetaceae</taxon>
        <taxon>Streptomyces</taxon>
    </lineage>
</organism>
<proteinExistence type="predicted"/>
<dbReference type="AlphaFoldDB" id="A0A1B1AZG8"/>
<reference evidence="1 2" key="1">
    <citation type="submission" date="2016-06" db="EMBL/GenBank/DDBJ databases">
        <title>Complete genome sequence of Streptomyces griseochromogenes ATCC 14511, the Blasticidin S producer.</title>
        <authorList>
            <person name="Wu L."/>
        </authorList>
    </citation>
    <scope>NUCLEOTIDE SEQUENCE [LARGE SCALE GENOMIC DNA]</scope>
    <source>
        <strain evidence="1 2">ATCC 14511</strain>
    </source>
</reference>
<gene>
    <name evidence="1" type="ORF">AVL59_22140</name>
</gene>
<sequence>MPATLIRVAHRGGQWAVTVGGREGERHVLHLDAYGDHGNLDLDRRLDALGWQAAEPLRLDGRPLPDEFTVTVSRSRPYAWIRRRALAESALAVVDRTLHW</sequence>
<evidence type="ECO:0000313" key="1">
    <source>
        <dbReference type="EMBL" id="ANP51911.1"/>
    </source>
</evidence>
<dbReference type="Proteomes" id="UP000092659">
    <property type="component" value="Chromosome"/>
</dbReference>
<name>A0A1B1AZG8_9ACTN</name>